<dbReference type="InterPro" id="IPR019831">
    <property type="entry name" value="Mn/Fe_SOD_N"/>
</dbReference>
<feature type="binding site" evidence="5">
    <location>
        <position position="170"/>
    </location>
    <ligand>
        <name>Mn(2+)</name>
        <dbReference type="ChEBI" id="CHEBI:29035"/>
    </ligand>
</feature>
<evidence type="ECO:0000256" key="4">
    <source>
        <dbReference type="ARBA" id="ARBA00023002"/>
    </source>
</evidence>
<feature type="binding site" evidence="5">
    <location>
        <position position="37"/>
    </location>
    <ligand>
        <name>Mn(2+)</name>
        <dbReference type="ChEBI" id="CHEBI:29035"/>
    </ligand>
</feature>
<comment type="function">
    <text evidence="6">Destroys radicals which are normally produced within the cells and which are toxic to biological systems.</text>
</comment>
<dbReference type="InterPro" id="IPR019832">
    <property type="entry name" value="Mn/Fe_SOD_C"/>
</dbReference>
<dbReference type="FunFam" id="1.10.287.990:FF:000001">
    <property type="entry name" value="Superoxide dismutase"/>
    <property type="match status" value="1"/>
</dbReference>
<evidence type="ECO:0000256" key="6">
    <source>
        <dbReference type="RuleBase" id="RU000414"/>
    </source>
</evidence>
<dbReference type="EC" id="1.15.1.1" evidence="2 6"/>
<dbReference type="KEGG" id="cth:Cthe_3008"/>
<comment type="catalytic activity">
    <reaction evidence="6">
        <text>2 superoxide + 2 H(+) = H2O2 + O2</text>
        <dbReference type="Rhea" id="RHEA:20696"/>
        <dbReference type="ChEBI" id="CHEBI:15378"/>
        <dbReference type="ChEBI" id="CHEBI:15379"/>
        <dbReference type="ChEBI" id="CHEBI:16240"/>
        <dbReference type="ChEBI" id="CHEBI:18421"/>
        <dbReference type="EC" id="1.15.1.1"/>
    </reaction>
</comment>
<evidence type="ECO:0000256" key="1">
    <source>
        <dbReference type="ARBA" id="ARBA00008714"/>
    </source>
</evidence>
<dbReference type="AlphaFoldDB" id="A3DJS5"/>
<dbReference type="HOGENOM" id="CLU_031625_2_2_9"/>
<dbReference type="Proteomes" id="UP000002145">
    <property type="component" value="Chromosome"/>
</dbReference>
<evidence type="ECO:0000256" key="2">
    <source>
        <dbReference type="ARBA" id="ARBA00012682"/>
    </source>
</evidence>
<dbReference type="OrthoDB" id="9803125at2"/>
<dbReference type="Gene3D" id="3.55.40.20">
    <property type="entry name" value="Iron/manganese superoxide dismutase, C-terminal domain"/>
    <property type="match status" value="1"/>
</dbReference>
<keyword evidence="3 5" id="KW-0479">Metal-binding</keyword>
<dbReference type="InterPro" id="IPR019833">
    <property type="entry name" value="Mn/Fe_SOD_BS"/>
</dbReference>
<feature type="domain" description="Manganese/iron superoxide dismutase N-terminal" evidence="7">
    <location>
        <begin position="12"/>
        <end position="93"/>
    </location>
</feature>
<evidence type="ECO:0000259" key="7">
    <source>
        <dbReference type="Pfam" id="PF00081"/>
    </source>
</evidence>
<evidence type="ECO:0000259" key="8">
    <source>
        <dbReference type="Pfam" id="PF02777"/>
    </source>
</evidence>
<dbReference type="RefSeq" id="WP_020457993.1">
    <property type="nucleotide sequence ID" value="NC_009012.1"/>
</dbReference>
<sequence>MQYAMMSIAPGQHRLPPLPYPYNALEPVISAEALRIHHDMHHKAYVDGLNRAEINLVEARKNNDFKYIKYWENQLAFNGSGHILHSIFWTVMAPPGRGGKPGIHTTNQINSYFGSFNAFAEQFKSAAENVEASGWGILTWQPTWRRLEILQAEKHQDLTQWSGIPILVCDVWEHAYYLDYQNRRKEYISRWWDLINWHEVERRLLLAMNGQVPLTVMNNYWLA</sequence>
<feature type="domain" description="Manganese/iron superoxide dismutase C-terminal" evidence="8">
    <location>
        <begin position="105"/>
        <end position="203"/>
    </location>
</feature>
<dbReference type="STRING" id="203119.Cthe_3008"/>
<proteinExistence type="inferred from homology"/>
<dbReference type="InterPro" id="IPR001189">
    <property type="entry name" value="Mn/Fe_SOD"/>
</dbReference>
<reference evidence="9 10" key="2">
    <citation type="journal article" date="2013" name="Biotechnol. Biofuels">
        <title>Global transcriptome analysis of Clostridium thermocellum ATCC 27405 during growth on dilute acid pretreated Populus and switchgrass.</title>
        <authorList>
            <person name="Wilson C.M."/>
            <person name="Rodriguez M.Jr."/>
            <person name="Johnson C.M."/>
            <person name="Martin S.L."/>
            <person name="Chu T.M."/>
            <person name="Wolfinger R.D."/>
            <person name="Hauser L.J."/>
            <person name="Land M.L."/>
            <person name="Klingeman D.M."/>
            <person name="Syed M.H."/>
            <person name="Ragauskas A.J."/>
            <person name="Tschaplinski T.J."/>
            <person name="Mielenz J.R."/>
            <person name="Brown S.D."/>
        </authorList>
    </citation>
    <scope>NUCLEOTIDE SEQUENCE [LARGE SCALE GENOMIC DNA]</scope>
    <source>
        <strain evidence="10">ATCC 27405 / DSM 1237 / JCM 9322 / NBRC 103400 / NCIMB 10682 / NRRL B-4536 / VPI 7372</strain>
    </source>
</reference>
<dbReference type="GO" id="GO:0046872">
    <property type="term" value="F:metal ion binding"/>
    <property type="evidence" value="ECO:0007669"/>
    <property type="project" value="UniProtKB-KW"/>
</dbReference>
<dbReference type="PROSITE" id="PS00088">
    <property type="entry name" value="SOD_MN"/>
    <property type="match status" value="1"/>
</dbReference>
<dbReference type="InterPro" id="IPR036324">
    <property type="entry name" value="Mn/Fe_SOD_N_sf"/>
</dbReference>
<dbReference type="eggNOG" id="COG0605">
    <property type="taxonomic scope" value="Bacteria"/>
</dbReference>
<feature type="binding site" evidence="5">
    <location>
        <position position="85"/>
    </location>
    <ligand>
        <name>Mn(2+)</name>
        <dbReference type="ChEBI" id="CHEBI:29035"/>
    </ligand>
</feature>
<dbReference type="PANTHER" id="PTHR11404">
    <property type="entry name" value="SUPEROXIDE DISMUTASE 2"/>
    <property type="match status" value="1"/>
</dbReference>
<evidence type="ECO:0000256" key="5">
    <source>
        <dbReference type="PIRSR" id="PIRSR000349-1"/>
    </source>
</evidence>
<dbReference type="PIRSF" id="PIRSF000349">
    <property type="entry name" value="SODismutase"/>
    <property type="match status" value="1"/>
</dbReference>
<evidence type="ECO:0000256" key="3">
    <source>
        <dbReference type="ARBA" id="ARBA00022723"/>
    </source>
</evidence>
<dbReference type="InterPro" id="IPR036314">
    <property type="entry name" value="SOD_C_sf"/>
</dbReference>
<dbReference type="Gene3D" id="1.10.287.990">
    <property type="entry name" value="Fe,Mn superoxide dismutase (SOD) domain"/>
    <property type="match status" value="1"/>
</dbReference>
<feature type="binding site" evidence="5">
    <location>
        <position position="174"/>
    </location>
    <ligand>
        <name>Mn(2+)</name>
        <dbReference type="ChEBI" id="CHEBI:29035"/>
    </ligand>
</feature>
<reference evidence="10" key="1">
    <citation type="submission" date="2007-02" db="EMBL/GenBank/DDBJ databases">
        <title>Complete sequence of Clostridium thermocellum ATCC 27405.</title>
        <authorList>
            <consortium name="US DOE Joint Genome Institute"/>
            <person name="Copeland A."/>
            <person name="Lucas S."/>
            <person name="Lapidus A."/>
            <person name="Barry K."/>
            <person name="Detter J.C."/>
            <person name="Glavina del Rio T."/>
            <person name="Hammon N."/>
            <person name="Israni S."/>
            <person name="Dalin E."/>
            <person name="Tice H."/>
            <person name="Pitluck S."/>
            <person name="Chertkov O."/>
            <person name="Brettin T."/>
            <person name="Bruce D."/>
            <person name="Han C."/>
            <person name="Tapia R."/>
            <person name="Gilna P."/>
            <person name="Schmutz J."/>
            <person name="Larimer F."/>
            <person name="Land M."/>
            <person name="Hauser L."/>
            <person name="Kyrpides N."/>
            <person name="Mikhailova N."/>
            <person name="Wu J.H.D."/>
            <person name="Newcomb M."/>
            <person name="Richardson P."/>
        </authorList>
    </citation>
    <scope>NUCLEOTIDE SEQUENCE [LARGE SCALE GENOMIC DNA]</scope>
    <source>
        <strain evidence="10">ATCC 27405 / DSM 1237 / JCM 9322 / NBRC 103400 / NCIMB 10682 / NRRL B-4536 / VPI 7372</strain>
    </source>
</reference>
<name>A3DJS5_ACET2</name>
<gene>
    <name evidence="9" type="ordered locus">Cthe_3008</name>
</gene>
<dbReference type="FunFam" id="3.55.40.20:FF:000004">
    <property type="entry name" value="Superoxide dismutase [Fe]"/>
    <property type="match status" value="1"/>
</dbReference>
<dbReference type="GeneID" id="35803462"/>
<dbReference type="SUPFAM" id="SSF46609">
    <property type="entry name" value="Fe,Mn superoxide dismutase (SOD), N-terminal domain"/>
    <property type="match status" value="1"/>
</dbReference>
<organism evidence="9 10">
    <name type="scientific">Acetivibrio thermocellus (strain ATCC 27405 / DSM 1237 / JCM 9322 / NBRC 103400 / NCIMB 10682 / NRRL B-4536 / VPI 7372)</name>
    <name type="common">Clostridium thermocellum</name>
    <dbReference type="NCBI Taxonomy" id="203119"/>
    <lineage>
        <taxon>Bacteria</taxon>
        <taxon>Bacillati</taxon>
        <taxon>Bacillota</taxon>
        <taxon>Clostridia</taxon>
        <taxon>Eubacteriales</taxon>
        <taxon>Oscillospiraceae</taxon>
        <taxon>Acetivibrio</taxon>
    </lineage>
</organism>
<dbReference type="PRINTS" id="PR01703">
    <property type="entry name" value="MNSODISMTASE"/>
</dbReference>
<protein>
    <recommendedName>
        <fullName evidence="2 6">Superoxide dismutase</fullName>
        <ecNumber evidence="2 6">1.15.1.1</ecNumber>
    </recommendedName>
</protein>
<accession>A3DJS5</accession>
<comment type="similarity">
    <text evidence="1 6">Belongs to the iron/manganese superoxide dismutase family.</text>
</comment>
<dbReference type="PANTHER" id="PTHR11404:SF6">
    <property type="entry name" value="SUPEROXIDE DISMUTASE [MN], MITOCHONDRIAL"/>
    <property type="match status" value="1"/>
</dbReference>
<dbReference type="Pfam" id="PF00081">
    <property type="entry name" value="Sod_Fe_N"/>
    <property type="match status" value="1"/>
</dbReference>
<keyword evidence="4 6" id="KW-0560">Oxidoreductase</keyword>
<dbReference type="Pfam" id="PF02777">
    <property type="entry name" value="Sod_Fe_C"/>
    <property type="match status" value="1"/>
</dbReference>
<keyword evidence="10" id="KW-1185">Reference proteome</keyword>
<evidence type="ECO:0000313" key="10">
    <source>
        <dbReference type="Proteomes" id="UP000002145"/>
    </source>
</evidence>
<dbReference type="InterPro" id="IPR050265">
    <property type="entry name" value="Fe/Mn_Superoxide_Dismutase"/>
</dbReference>
<dbReference type="SUPFAM" id="SSF54719">
    <property type="entry name" value="Fe,Mn superoxide dismutase (SOD), C-terminal domain"/>
    <property type="match status" value="1"/>
</dbReference>
<evidence type="ECO:0000313" key="9">
    <source>
        <dbReference type="EMBL" id="ABN54204.1"/>
    </source>
</evidence>
<dbReference type="EMBL" id="CP000568">
    <property type="protein sequence ID" value="ABN54204.1"/>
    <property type="molecule type" value="Genomic_DNA"/>
</dbReference>
<dbReference type="GO" id="GO:0004784">
    <property type="term" value="F:superoxide dismutase activity"/>
    <property type="evidence" value="ECO:0007669"/>
    <property type="project" value="UniProtKB-EC"/>
</dbReference>